<feature type="compositionally biased region" description="Polar residues" evidence="1">
    <location>
        <begin position="29"/>
        <end position="45"/>
    </location>
</feature>
<name>D2VRH5_NAEGR</name>
<feature type="domain" description="AMP-dependent synthetase/ligase" evidence="3">
    <location>
        <begin position="145"/>
        <end position="541"/>
    </location>
</feature>
<dbReference type="InterPro" id="IPR020845">
    <property type="entry name" value="AMP-binding_CS"/>
</dbReference>
<evidence type="ECO:0000256" key="1">
    <source>
        <dbReference type="SAM" id="MobiDB-lite"/>
    </source>
</evidence>
<dbReference type="SUPFAM" id="SSF56801">
    <property type="entry name" value="Acetyl-CoA synthetase-like"/>
    <property type="match status" value="1"/>
</dbReference>
<dbReference type="Gene3D" id="3.40.50.12780">
    <property type="entry name" value="N-terminal domain of ligase-like"/>
    <property type="match status" value="1"/>
</dbReference>
<dbReference type="VEuPathDB" id="AmoebaDB:NAEGRDRAFT_80976"/>
<dbReference type="GeneID" id="8854653"/>
<dbReference type="InterPro" id="IPR042099">
    <property type="entry name" value="ANL_N_sf"/>
</dbReference>
<dbReference type="EMBL" id="GG738891">
    <property type="protein sequence ID" value="EFC40675.1"/>
    <property type="molecule type" value="Genomic_DNA"/>
</dbReference>
<dbReference type="OMA" id="SPIVWME"/>
<dbReference type="KEGG" id="ngr:NAEGRDRAFT_80976"/>
<dbReference type="InParanoid" id="D2VRH5"/>
<dbReference type="AlphaFoldDB" id="D2VRH5"/>
<dbReference type="Proteomes" id="UP000006671">
    <property type="component" value="Unassembled WGS sequence"/>
</dbReference>
<feature type="region of interest" description="Disordered" evidence="1">
    <location>
        <begin position="22"/>
        <end position="58"/>
    </location>
</feature>
<evidence type="ECO:0000256" key="2">
    <source>
        <dbReference type="SAM" id="Phobius"/>
    </source>
</evidence>
<dbReference type="STRING" id="5762.D2VRH5"/>
<dbReference type="PANTHER" id="PTHR24096:SF422">
    <property type="entry name" value="BCDNA.GH02901"/>
    <property type="match status" value="1"/>
</dbReference>
<dbReference type="RefSeq" id="XP_002673419.1">
    <property type="nucleotide sequence ID" value="XM_002673373.1"/>
</dbReference>
<sequence>MPISREGIASSGKTKEALIEFSDEEDASYEQSTISIDSDQENIAQQPPLPPPRDRSKQKIKPNNVLGKLFEQVAEKDPEVPALHYPTNVKFNKFIYYLTGWTIFILLFYYLEGYQKALLFTPFLIFFALGKINLYPADYLYKINDTNNSMTFHQVRKSIRFYNRVIGNELKDKNKNRVIILVDPNDIQLVPLVFSLIQTGQEILVLNPNECGIDSFLEWIPKLNIDAVIVSPLIYLVIQAASLFKKRQFLNIAKKVLLFTPSDRAFNLLSKNRPEWKKITKIVNVEKLQIEPEENDENLYQFDDDETVVIVNTTGTTGIPKLVHITHGMLKNQIYSFNELMRPYLIKGRQDRVINHNTVMTLCVNCMGLTAIVPPFNLASPASVNSKHYINALNVFYPRMGFCSPIVWMEVIDYCKKMNEAAGSIKEENTISPPLEVLLCGGSVAPYSLHQKLRKWASKESSEPAIFPTYGATEGLPICLTNTYELDNIYTSDSEIYSITKGYCVGKECPNITILIRNQEYVSTSNIGEIWVGGSAISPRYELDDNAMKTSKEMINGILYHKTGDIGYMDENKMLWYCGRLSHMFHIALENERKHMIAPPCIEHAFYNKYSNIRRCACVGYSPISGNDSVQLKMNEKNFTSKYNELVFKEIAIVFETFGNESISISDMEDFWRKQVLPNAPKLFTNIAIRFVQQKSLPVDRRHNSKIEMVKIATEINKNFLK</sequence>
<dbReference type="GO" id="GO:0016405">
    <property type="term" value="F:CoA-ligase activity"/>
    <property type="evidence" value="ECO:0007669"/>
    <property type="project" value="TreeGrafter"/>
</dbReference>
<keyword evidence="5" id="KW-1185">Reference proteome</keyword>
<proteinExistence type="predicted"/>
<dbReference type="OrthoDB" id="10253869at2759"/>
<evidence type="ECO:0000313" key="4">
    <source>
        <dbReference type="EMBL" id="EFC40675.1"/>
    </source>
</evidence>
<dbReference type="PANTHER" id="PTHR24096">
    <property type="entry name" value="LONG-CHAIN-FATTY-ACID--COA LIGASE"/>
    <property type="match status" value="1"/>
</dbReference>
<dbReference type="Pfam" id="PF00501">
    <property type="entry name" value="AMP-binding"/>
    <property type="match status" value="1"/>
</dbReference>
<organism evidence="5">
    <name type="scientific">Naegleria gruberi</name>
    <name type="common">Amoeba</name>
    <dbReference type="NCBI Taxonomy" id="5762"/>
    <lineage>
        <taxon>Eukaryota</taxon>
        <taxon>Discoba</taxon>
        <taxon>Heterolobosea</taxon>
        <taxon>Tetramitia</taxon>
        <taxon>Eutetramitia</taxon>
        <taxon>Vahlkampfiidae</taxon>
        <taxon>Naegleria</taxon>
    </lineage>
</organism>
<reference evidence="4 5" key="1">
    <citation type="journal article" date="2010" name="Cell">
        <title>The genome of Naegleria gruberi illuminates early eukaryotic versatility.</title>
        <authorList>
            <person name="Fritz-Laylin L.K."/>
            <person name="Prochnik S.E."/>
            <person name="Ginger M.L."/>
            <person name="Dacks J.B."/>
            <person name="Carpenter M.L."/>
            <person name="Field M.C."/>
            <person name="Kuo A."/>
            <person name="Paredez A."/>
            <person name="Chapman J."/>
            <person name="Pham J."/>
            <person name="Shu S."/>
            <person name="Neupane R."/>
            <person name="Cipriano M."/>
            <person name="Mancuso J."/>
            <person name="Tu H."/>
            <person name="Salamov A."/>
            <person name="Lindquist E."/>
            <person name="Shapiro H."/>
            <person name="Lucas S."/>
            <person name="Grigoriev I.V."/>
            <person name="Cande W.Z."/>
            <person name="Fulton C."/>
            <person name="Rokhsar D.S."/>
            <person name="Dawson S.C."/>
        </authorList>
    </citation>
    <scope>NUCLEOTIDE SEQUENCE [LARGE SCALE GENOMIC DNA]</scope>
    <source>
        <strain evidence="4 5">NEG-M</strain>
    </source>
</reference>
<evidence type="ECO:0000259" key="3">
    <source>
        <dbReference type="Pfam" id="PF00501"/>
    </source>
</evidence>
<feature type="transmembrane region" description="Helical" evidence="2">
    <location>
        <begin position="94"/>
        <end position="111"/>
    </location>
</feature>
<keyword evidence="2" id="KW-1133">Transmembrane helix</keyword>
<dbReference type="InterPro" id="IPR000873">
    <property type="entry name" value="AMP-dep_synth/lig_dom"/>
</dbReference>
<protein>
    <submittedName>
        <fullName evidence="4">AMP binding domain-containing protein</fullName>
    </submittedName>
</protein>
<dbReference type="eggNOG" id="KOG1177">
    <property type="taxonomic scope" value="Eukaryota"/>
</dbReference>
<keyword evidence="2" id="KW-0472">Membrane</keyword>
<gene>
    <name evidence="4" type="ORF">NAEGRDRAFT_80976</name>
</gene>
<keyword evidence="2" id="KW-0812">Transmembrane</keyword>
<dbReference type="PROSITE" id="PS00455">
    <property type="entry name" value="AMP_BINDING"/>
    <property type="match status" value="1"/>
</dbReference>
<accession>D2VRH5</accession>
<evidence type="ECO:0000313" key="5">
    <source>
        <dbReference type="Proteomes" id="UP000006671"/>
    </source>
</evidence>